<dbReference type="SUPFAM" id="SSF50891">
    <property type="entry name" value="Cyclophilin-like"/>
    <property type="match status" value="1"/>
</dbReference>
<evidence type="ECO:0000256" key="1">
    <source>
        <dbReference type="ARBA" id="ARBA00000971"/>
    </source>
</evidence>
<comment type="similarity">
    <text evidence="4">Belongs to the cyclophilin-type PPIase family.</text>
</comment>
<sequence length="155" mass="16919">VVNPTLFGIAAEGEPLGHVFFKLFAGEVPKTAENFCVLGTVEKGFGYKNFCFHKIIPRFMCQGGNFMHNGIGGKSVCQEKLGYENFIQKHTGPGILSMANAGPNKNGFQILICNAKAEWLDANHVGLDNVKEGMRRMSRNDKISKKITIGNGGQL</sequence>
<accession>A0A0D9RCY0</accession>
<dbReference type="EC" id="5.2.1.8" evidence="4"/>
<reference evidence="6 7" key="1">
    <citation type="submission" date="2014-03" db="EMBL/GenBank/DDBJ databases">
        <authorList>
            <person name="Warren W."/>
            <person name="Wilson R.K."/>
        </authorList>
    </citation>
    <scope>NUCLEOTIDE SEQUENCE</scope>
</reference>
<dbReference type="PROSITE" id="PS50072">
    <property type="entry name" value="CSA_PPIASE_2"/>
    <property type="match status" value="1"/>
</dbReference>
<dbReference type="PANTHER" id="PTHR11071:SF490">
    <property type="entry name" value="PEPTIDYL-PROLYL CIS-TRANS ISOMERASE A"/>
    <property type="match status" value="1"/>
</dbReference>
<comment type="catalytic activity">
    <reaction evidence="1 4">
        <text>[protein]-peptidylproline (omega=180) = [protein]-peptidylproline (omega=0)</text>
        <dbReference type="Rhea" id="RHEA:16237"/>
        <dbReference type="Rhea" id="RHEA-COMP:10747"/>
        <dbReference type="Rhea" id="RHEA-COMP:10748"/>
        <dbReference type="ChEBI" id="CHEBI:83833"/>
        <dbReference type="ChEBI" id="CHEBI:83834"/>
        <dbReference type="EC" id="5.2.1.8"/>
    </reaction>
</comment>
<protein>
    <recommendedName>
        <fullName evidence="4">Peptidyl-prolyl cis-trans isomerase</fullName>
        <shortName evidence="4">PPIase</shortName>
        <ecNumber evidence="4">5.2.1.8</ecNumber>
    </recommendedName>
</protein>
<comment type="function">
    <text evidence="4">PPIases accelerate the folding of proteins. It catalyzes the cis-trans isomerization of proline imidic peptide bonds in oligopeptides.</text>
</comment>
<dbReference type="InterPro" id="IPR002130">
    <property type="entry name" value="Cyclophilin-type_PPIase_dom"/>
</dbReference>
<evidence type="ECO:0000256" key="3">
    <source>
        <dbReference type="ARBA" id="ARBA00023235"/>
    </source>
</evidence>
<name>A0A0D9RCY0_CHLSB</name>
<reference evidence="6" key="2">
    <citation type="submission" date="2025-08" db="UniProtKB">
        <authorList>
            <consortium name="Ensembl"/>
        </authorList>
    </citation>
    <scope>IDENTIFICATION</scope>
</reference>
<dbReference type="PRINTS" id="PR00153">
    <property type="entry name" value="CSAPPISMRASE"/>
</dbReference>
<keyword evidence="3 4" id="KW-0413">Isomerase</keyword>
<dbReference type="jPOST" id="A0A0D9RCY0"/>
<dbReference type="AlphaFoldDB" id="A0A0D9RCY0"/>
<dbReference type="Pfam" id="PF00160">
    <property type="entry name" value="Pro_isomerase"/>
    <property type="match status" value="1"/>
</dbReference>
<evidence type="ECO:0000313" key="7">
    <source>
        <dbReference type="Proteomes" id="UP000029965"/>
    </source>
</evidence>
<dbReference type="GO" id="GO:0005737">
    <property type="term" value="C:cytoplasm"/>
    <property type="evidence" value="ECO:0007669"/>
    <property type="project" value="TreeGrafter"/>
</dbReference>
<keyword evidence="2 4" id="KW-0697">Rotamase</keyword>
<dbReference type="GeneTree" id="ENSGT00950000183087"/>
<evidence type="ECO:0000256" key="2">
    <source>
        <dbReference type="ARBA" id="ARBA00023110"/>
    </source>
</evidence>
<dbReference type="InterPro" id="IPR029000">
    <property type="entry name" value="Cyclophilin-like_dom_sf"/>
</dbReference>
<keyword evidence="7" id="KW-1185">Reference proteome</keyword>
<evidence type="ECO:0000256" key="4">
    <source>
        <dbReference type="RuleBase" id="RU363019"/>
    </source>
</evidence>
<dbReference type="STRING" id="60711.ENSCSAP00000006469"/>
<dbReference type="Gene3D" id="2.40.100.10">
    <property type="entry name" value="Cyclophilin-like"/>
    <property type="match status" value="1"/>
</dbReference>
<dbReference type="InterPro" id="IPR024936">
    <property type="entry name" value="Cyclophilin-type_PPIase"/>
</dbReference>
<reference evidence="6" key="3">
    <citation type="submission" date="2025-09" db="UniProtKB">
        <authorList>
            <consortium name="Ensembl"/>
        </authorList>
    </citation>
    <scope>IDENTIFICATION</scope>
</reference>
<dbReference type="PANTHER" id="PTHR11071">
    <property type="entry name" value="PEPTIDYL-PROLYL CIS-TRANS ISOMERASE"/>
    <property type="match status" value="1"/>
</dbReference>
<dbReference type="EMBL" id="AQIB01019154">
    <property type="status" value="NOT_ANNOTATED_CDS"/>
    <property type="molecule type" value="Genomic_DNA"/>
</dbReference>
<dbReference type="eggNOG" id="KOG0865">
    <property type="taxonomic scope" value="Eukaryota"/>
</dbReference>
<evidence type="ECO:0000259" key="5">
    <source>
        <dbReference type="PROSITE" id="PS50072"/>
    </source>
</evidence>
<dbReference type="Ensembl" id="ENSCSAT00000008319.1">
    <property type="protein sequence ID" value="ENSCSAP00000006469.1"/>
    <property type="gene ID" value="ENSCSAG00000010237.1"/>
</dbReference>
<dbReference type="GO" id="GO:0006457">
    <property type="term" value="P:protein folding"/>
    <property type="evidence" value="ECO:0007669"/>
    <property type="project" value="TreeGrafter"/>
</dbReference>
<dbReference type="Proteomes" id="UP000029965">
    <property type="component" value="Chromosome 21"/>
</dbReference>
<dbReference type="GO" id="GO:0016018">
    <property type="term" value="F:cyclosporin A binding"/>
    <property type="evidence" value="ECO:0007669"/>
    <property type="project" value="TreeGrafter"/>
</dbReference>
<dbReference type="GO" id="GO:0003755">
    <property type="term" value="F:peptidyl-prolyl cis-trans isomerase activity"/>
    <property type="evidence" value="ECO:0007669"/>
    <property type="project" value="UniProtKB-UniRule"/>
</dbReference>
<dbReference type="PIRSF" id="PIRSF001467">
    <property type="entry name" value="Peptidylpro_ismrse"/>
    <property type="match status" value="1"/>
</dbReference>
<feature type="domain" description="PPIase cyclophilin-type" evidence="5">
    <location>
        <begin position="6"/>
        <end position="143"/>
    </location>
</feature>
<evidence type="ECO:0000313" key="6">
    <source>
        <dbReference type="Ensembl" id="ENSCSAP00000006469.1"/>
    </source>
</evidence>
<proteinExistence type="inferred from homology"/>
<organism evidence="6 7">
    <name type="scientific">Chlorocebus sabaeus</name>
    <name type="common">Green monkey</name>
    <name type="synonym">Simia sabaea</name>
    <dbReference type="NCBI Taxonomy" id="60711"/>
    <lineage>
        <taxon>Eukaryota</taxon>
        <taxon>Metazoa</taxon>
        <taxon>Chordata</taxon>
        <taxon>Craniata</taxon>
        <taxon>Vertebrata</taxon>
        <taxon>Euteleostomi</taxon>
        <taxon>Mammalia</taxon>
        <taxon>Eutheria</taxon>
        <taxon>Euarchontoglires</taxon>
        <taxon>Primates</taxon>
        <taxon>Haplorrhini</taxon>
        <taxon>Catarrhini</taxon>
        <taxon>Cercopithecidae</taxon>
        <taxon>Cercopithecinae</taxon>
        <taxon>Chlorocebus</taxon>
    </lineage>
</organism>